<dbReference type="Pfam" id="PF01532">
    <property type="entry name" value="Glyco_hydro_47"/>
    <property type="match status" value="1"/>
</dbReference>
<feature type="active site" evidence="6">
    <location>
        <position position="498"/>
    </location>
</feature>
<comment type="pathway">
    <text evidence="2">Protein modification; protein glycosylation.</text>
</comment>
<evidence type="ECO:0000256" key="6">
    <source>
        <dbReference type="PIRSR" id="PIRSR601382-1"/>
    </source>
</evidence>
<evidence type="ECO:0000256" key="7">
    <source>
        <dbReference type="PIRSR" id="PIRSR601382-2"/>
    </source>
</evidence>
<comment type="similarity">
    <text evidence="3 9">Belongs to the glycosyl hydrolase 47 family.</text>
</comment>
<sequence>MTFRWKTSTFVAAIFLLFLVYQRPALKRNVNRESYDQTQPIIQPTFNDKEAKFRWSEVPHSFPITDFIPLPEIPTTTIPRIQHKFQKETQAEKSVRLARLEAVKGNFTHACNGYSSHAWLKDEVRPLSGGSMDPFGGWAASLVDTLDTLWIMGMHSKFKIAVEAIQQIDFSTCALDQINVFETTIRYLGGFLSAYELSGKKYPVLLRKATEMGEMLYKAFDTPNHLPILRWYYHVAASGAKQEAEDNVLVSEIGSLTLEFTRLSQITGDPRYYDAVQRIMNIFDEQQAMSKLPGMWPVLVNAKDKQFADYWAFTIGGMADSVYEYLPKQHLLLGGATQQYRRMYEFSMTAMKRNIFFRPMTKNGEDVRLPGNVDSDGKTLVTELETQGEAQHLGCFAGGMVAIGAKIFENEKELELARKLTEGCLWAYENMPLGIMAEKIHTVPCKDENNCPWDEQKWHQMIDKDIEGNETVYEKIQQHRLIPGITRFDDGRYILRPEAIESVFILYRITGDTKLQERAWSMFNNIIKHTITDIAHAALDDCTVSENPPKADRMESFWMAETLKYFYPIFADPGLISLDEYVLNTEAHPLKRPT</sequence>
<keyword evidence="10" id="KW-0732">Signal</keyword>
<proteinExistence type="inferred from homology"/>
<feature type="chain" id="PRO_5024793885" description="alpha-1,2-Mannosidase" evidence="10">
    <location>
        <begin position="28"/>
        <end position="594"/>
    </location>
</feature>
<evidence type="ECO:0000256" key="5">
    <source>
        <dbReference type="ARBA" id="ARBA00023157"/>
    </source>
</evidence>
<dbReference type="SUPFAM" id="SSF48225">
    <property type="entry name" value="Seven-hairpin glycosidases"/>
    <property type="match status" value="1"/>
</dbReference>
<comment type="caution">
    <text evidence="11">The sequence shown here is derived from an EMBL/GenBank/DDBJ whole genome shotgun (WGS) entry which is preliminary data.</text>
</comment>
<keyword evidence="4 9" id="KW-0378">Hydrolase</keyword>
<feature type="binding site" evidence="7">
    <location>
        <position position="585"/>
    </location>
    <ligand>
        <name>Ca(2+)</name>
        <dbReference type="ChEBI" id="CHEBI:29108"/>
    </ligand>
</feature>
<feature type="signal peptide" evidence="10">
    <location>
        <begin position="1"/>
        <end position="27"/>
    </location>
</feature>
<reference evidence="11 12" key="1">
    <citation type="submission" date="2019-06" db="EMBL/GenBank/DDBJ databases">
        <title>Genome Sequence of the Brown Rot Fungal Pathogen Monilinia laxa.</title>
        <authorList>
            <person name="De Miccolis Angelini R.M."/>
            <person name="Landi L."/>
            <person name="Abate D."/>
            <person name="Pollastro S."/>
            <person name="Romanazzi G."/>
            <person name="Faretra F."/>
        </authorList>
    </citation>
    <scope>NUCLEOTIDE SEQUENCE [LARGE SCALE GENOMIC DNA]</scope>
    <source>
        <strain evidence="11 12">Mlax316</strain>
    </source>
</reference>
<name>A0A5N6K869_MONLA</name>
<feature type="active site" evidence="6">
    <location>
        <position position="320"/>
    </location>
</feature>
<organism evidence="11 12">
    <name type="scientific">Monilinia laxa</name>
    <name type="common">Brown rot fungus</name>
    <name type="synonym">Sclerotinia laxa</name>
    <dbReference type="NCBI Taxonomy" id="61186"/>
    <lineage>
        <taxon>Eukaryota</taxon>
        <taxon>Fungi</taxon>
        <taxon>Dikarya</taxon>
        <taxon>Ascomycota</taxon>
        <taxon>Pezizomycotina</taxon>
        <taxon>Leotiomycetes</taxon>
        <taxon>Helotiales</taxon>
        <taxon>Sclerotiniaceae</taxon>
        <taxon>Monilinia</taxon>
    </lineage>
</organism>
<evidence type="ECO:0000313" key="11">
    <source>
        <dbReference type="EMBL" id="KAB8298965.1"/>
    </source>
</evidence>
<dbReference type="InterPro" id="IPR001382">
    <property type="entry name" value="Glyco_hydro_47"/>
</dbReference>
<dbReference type="InterPro" id="IPR012341">
    <property type="entry name" value="6hp_glycosidase-like_sf"/>
</dbReference>
<dbReference type="GO" id="GO:0036503">
    <property type="term" value="P:ERAD pathway"/>
    <property type="evidence" value="ECO:0007669"/>
    <property type="project" value="UniProtKB-ARBA"/>
</dbReference>
<dbReference type="InterPro" id="IPR050749">
    <property type="entry name" value="Glycosyl_Hydrolase_47"/>
</dbReference>
<dbReference type="PANTHER" id="PTHR11742:SF49">
    <property type="entry name" value="ALPHA-1,2-MANNOSIDASE"/>
    <property type="match status" value="1"/>
</dbReference>
<dbReference type="PRINTS" id="PR00747">
    <property type="entry name" value="GLYHDRLASE47"/>
</dbReference>
<evidence type="ECO:0000256" key="2">
    <source>
        <dbReference type="ARBA" id="ARBA00004922"/>
    </source>
</evidence>
<dbReference type="EC" id="3.2.1.-" evidence="9"/>
<evidence type="ECO:0000313" key="12">
    <source>
        <dbReference type="Proteomes" id="UP000326757"/>
    </source>
</evidence>
<keyword evidence="9" id="KW-0326">Glycosidase</keyword>
<keyword evidence="7" id="KW-0479">Metal-binding</keyword>
<dbReference type="GO" id="GO:0016020">
    <property type="term" value="C:membrane"/>
    <property type="evidence" value="ECO:0007669"/>
    <property type="project" value="InterPro"/>
</dbReference>
<dbReference type="FunFam" id="1.50.10.10:FF:000037">
    <property type="entry name" value="alpha-1,2-Mannosidase"/>
    <property type="match status" value="1"/>
</dbReference>
<gene>
    <name evidence="11" type="ORF">EYC80_001109</name>
</gene>
<evidence type="ECO:0000256" key="3">
    <source>
        <dbReference type="ARBA" id="ARBA00007658"/>
    </source>
</evidence>
<dbReference type="UniPathway" id="UPA00378"/>
<evidence type="ECO:0000256" key="1">
    <source>
        <dbReference type="ARBA" id="ARBA00001913"/>
    </source>
</evidence>
<keyword evidence="5 8" id="KW-1015">Disulfide bond</keyword>
<dbReference type="InterPro" id="IPR036026">
    <property type="entry name" value="Seven-hairpin_glycosidases"/>
</dbReference>
<dbReference type="PANTHER" id="PTHR11742">
    <property type="entry name" value="MANNOSYL-OLIGOSACCHARIDE ALPHA-1,2-MANNOSIDASE-RELATED"/>
    <property type="match status" value="1"/>
</dbReference>
<dbReference type="GO" id="GO:0004571">
    <property type="term" value="F:mannosyl-oligosaccharide 1,2-alpha-mannosidase activity"/>
    <property type="evidence" value="ECO:0007669"/>
    <property type="project" value="InterPro"/>
</dbReference>
<dbReference type="OrthoDB" id="8118055at2759"/>
<dbReference type="EMBL" id="VIGI01000006">
    <property type="protein sequence ID" value="KAB8298965.1"/>
    <property type="molecule type" value="Genomic_DNA"/>
</dbReference>
<dbReference type="Proteomes" id="UP000326757">
    <property type="component" value="Unassembled WGS sequence"/>
</dbReference>
<accession>A0A5N6K869</accession>
<protein>
    <recommendedName>
        <fullName evidence="9">alpha-1,2-Mannosidase</fullName>
        <ecNumber evidence="9">3.2.1.-</ecNumber>
    </recommendedName>
</protein>
<dbReference type="GO" id="GO:0005975">
    <property type="term" value="P:carbohydrate metabolic process"/>
    <property type="evidence" value="ECO:0007669"/>
    <property type="project" value="InterPro"/>
</dbReference>
<feature type="disulfide bond" evidence="8">
    <location>
        <begin position="395"/>
        <end position="424"/>
    </location>
</feature>
<evidence type="ECO:0000256" key="9">
    <source>
        <dbReference type="RuleBase" id="RU361193"/>
    </source>
</evidence>
<evidence type="ECO:0000256" key="10">
    <source>
        <dbReference type="SAM" id="SignalP"/>
    </source>
</evidence>
<keyword evidence="12" id="KW-1185">Reference proteome</keyword>
<evidence type="ECO:0000256" key="4">
    <source>
        <dbReference type="ARBA" id="ARBA00022801"/>
    </source>
</evidence>
<feature type="active site" description="Proton donor" evidence="6">
    <location>
        <position position="438"/>
    </location>
</feature>
<evidence type="ECO:0000256" key="8">
    <source>
        <dbReference type="PIRSR" id="PIRSR601382-3"/>
    </source>
</evidence>
<dbReference type="GO" id="GO:0005509">
    <property type="term" value="F:calcium ion binding"/>
    <property type="evidence" value="ECO:0007669"/>
    <property type="project" value="InterPro"/>
</dbReference>
<keyword evidence="7" id="KW-0106">Calcium</keyword>
<comment type="cofactor">
    <cofactor evidence="1 7">
        <name>Ca(2+)</name>
        <dbReference type="ChEBI" id="CHEBI:29108"/>
    </cofactor>
</comment>
<feature type="active site" description="Proton donor" evidence="6">
    <location>
        <position position="182"/>
    </location>
</feature>
<dbReference type="GO" id="GO:0005783">
    <property type="term" value="C:endoplasmic reticulum"/>
    <property type="evidence" value="ECO:0007669"/>
    <property type="project" value="TreeGrafter"/>
</dbReference>
<dbReference type="AlphaFoldDB" id="A0A5N6K869"/>
<dbReference type="Gene3D" id="1.50.10.10">
    <property type="match status" value="1"/>
</dbReference>